<evidence type="ECO:0000259" key="4">
    <source>
        <dbReference type="SMART" id="SM00534"/>
    </source>
</evidence>
<dbReference type="Proteomes" id="UP001208689">
    <property type="component" value="Chromosome"/>
</dbReference>
<sequence>MSVTDKFISLPNKSPKCTFSLENFPGIGKKIREKLLNYYSNENDALKAIQVGAVGCVPGISFKQALKFAQTYFELTEEVSLIDVLVTPDITEIYDNVIGHIEKYARTNYSKLKLRLYFPLPSHKIQLIKERQQYFYKSIQFVQKHSQNLKERGFSKLLSALDNLKQGEDFPKIRSRIIITDSQKVENFLVEEDIISSIVFEKINFSKITDNLKFFQNYSRNFDVVIYCGDHSEKIPAFSNLITIPSKNMSIETLVPEKIIRVFGFNKNIIQSMIRIVVNLKNLKEEKLINHFLSHFDIKKIRTLKENTSILDEKGEILSKIDSTLDEFRAIADEFSSLVGETESWINDQIQSEIGQRSIQIQGKQILDLIRTDLSIEQVRNYIPAEVDELIEETIHKGLETLCKQLHLGKQDQDLTLNLIPEIIEFPIQLNTQECDVLEKKISARLNTHKYSVMVKIASQLSETYEYLLQLHQILLEFDFFYTIGTFAHQFGLSIPQILEKQYGFFGTNLTNLELKSEKISNQDSKKNDPEPIPITYQLGSCTDSKIPEITPATLCLLTGSNSGGKTMCINTCSQAIILAQMGFPSLGDLKFHPFDELYYYKKSSGQLSAGAFETTLLQFVQLAQSPKLKIVFADELESITEPNAASKVLSGIFSLLLQNPNNFGIFVTHLAELLQTNFTAKQKNSIRIDGIEATGLDKNLHLIVDRNPRFNYVAKSTPELILTRLAKSGSKEQQLFFSTILKLFNH</sequence>
<dbReference type="SMART" id="SM00534">
    <property type="entry name" value="MUTSac"/>
    <property type="match status" value="1"/>
</dbReference>
<dbReference type="InterPro" id="IPR012401">
    <property type="entry name" value="DNA-bd_MutS2_arc"/>
</dbReference>
<organism evidence="5 6">
    <name type="scientific">Candidatus Lokiarchaeum ossiferum</name>
    <dbReference type="NCBI Taxonomy" id="2951803"/>
    <lineage>
        <taxon>Archaea</taxon>
        <taxon>Promethearchaeati</taxon>
        <taxon>Promethearchaeota</taxon>
        <taxon>Promethearchaeia</taxon>
        <taxon>Promethearchaeales</taxon>
        <taxon>Promethearchaeaceae</taxon>
        <taxon>Candidatus Lokiarchaeum</taxon>
    </lineage>
</organism>
<dbReference type="Gene3D" id="3.40.50.300">
    <property type="entry name" value="P-loop containing nucleotide triphosphate hydrolases"/>
    <property type="match status" value="1"/>
</dbReference>
<evidence type="ECO:0000256" key="3">
    <source>
        <dbReference type="ARBA" id="ARBA00023125"/>
    </source>
</evidence>
<name>A0ABY6HXY5_9ARCH</name>
<reference evidence="5" key="1">
    <citation type="submission" date="2022-09" db="EMBL/GenBank/DDBJ databases">
        <title>Actin cytoskeleton and complex cell architecture in an #Asgard archaeon.</title>
        <authorList>
            <person name="Ponce Toledo R.I."/>
            <person name="Schleper C."/>
            <person name="Rodrigues Oliveira T."/>
            <person name="Wollweber F."/>
            <person name="Xu J."/>
            <person name="Rittmann S."/>
            <person name="Klingl A."/>
            <person name="Pilhofer M."/>
        </authorList>
    </citation>
    <scope>NUCLEOTIDE SEQUENCE</scope>
    <source>
        <strain evidence="5">B-35</strain>
    </source>
</reference>
<dbReference type="InterPro" id="IPR000432">
    <property type="entry name" value="DNA_mismatch_repair_MutS_C"/>
</dbReference>
<gene>
    <name evidence="5" type="ORF">NEF87_004671</name>
</gene>
<dbReference type="SUPFAM" id="SSF52540">
    <property type="entry name" value="P-loop containing nucleoside triphosphate hydrolases"/>
    <property type="match status" value="1"/>
</dbReference>
<proteinExistence type="predicted"/>
<evidence type="ECO:0000256" key="1">
    <source>
        <dbReference type="ARBA" id="ARBA00022741"/>
    </source>
</evidence>
<evidence type="ECO:0000256" key="2">
    <source>
        <dbReference type="ARBA" id="ARBA00022840"/>
    </source>
</evidence>
<dbReference type="InterPro" id="IPR045076">
    <property type="entry name" value="MutS"/>
</dbReference>
<dbReference type="EMBL" id="CP104013">
    <property type="protein sequence ID" value="UYP48386.1"/>
    <property type="molecule type" value="Genomic_DNA"/>
</dbReference>
<keyword evidence="3" id="KW-0238">DNA-binding</keyword>
<evidence type="ECO:0000313" key="6">
    <source>
        <dbReference type="Proteomes" id="UP001208689"/>
    </source>
</evidence>
<dbReference type="PIRSF" id="PIRSF029254">
    <property type="entry name" value="MutS_C_archaeal"/>
    <property type="match status" value="1"/>
</dbReference>
<evidence type="ECO:0000313" key="5">
    <source>
        <dbReference type="EMBL" id="UYP48386.1"/>
    </source>
</evidence>
<keyword evidence="6" id="KW-1185">Reference proteome</keyword>
<keyword evidence="1" id="KW-0547">Nucleotide-binding</keyword>
<dbReference type="InterPro" id="IPR027417">
    <property type="entry name" value="P-loop_NTPase"/>
</dbReference>
<feature type="domain" description="DNA mismatch repair proteins mutS family" evidence="4">
    <location>
        <begin position="553"/>
        <end position="730"/>
    </location>
</feature>
<protein>
    <recommendedName>
        <fullName evidence="4">DNA mismatch repair proteins mutS family domain-containing protein</fullName>
    </recommendedName>
</protein>
<dbReference type="PANTHER" id="PTHR11361">
    <property type="entry name" value="DNA MISMATCH REPAIR PROTEIN MUTS FAMILY MEMBER"/>
    <property type="match status" value="1"/>
</dbReference>
<accession>A0ABY6HXY5</accession>
<keyword evidence="2" id="KW-0067">ATP-binding</keyword>
<dbReference type="PANTHER" id="PTHR11361:SF125">
    <property type="entry name" value="DNA-BINDING PROTEIN MUTS2"/>
    <property type="match status" value="1"/>
</dbReference>